<gene>
    <name evidence="2" type="ORF">M404DRAFT_1004524</name>
    <name evidence="1" type="ORF">M404DRAFT_1006804</name>
</gene>
<sequence length="56" mass="6231">MWGGERGRSPIHSVAPPPLHSASACLDTRSYAHVSNLLARWWLPLRVISVRAAARR</sequence>
<dbReference type="HOGENOM" id="CLU_3015118_0_0_1"/>
<dbReference type="Proteomes" id="UP000054217">
    <property type="component" value="Unassembled WGS sequence"/>
</dbReference>
<dbReference type="PROSITE" id="PS51257">
    <property type="entry name" value="PROKAR_LIPOPROTEIN"/>
    <property type="match status" value="1"/>
</dbReference>
<organism evidence="2 3">
    <name type="scientific">Pisolithus tinctorius Marx 270</name>
    <dbReference type="NCBI Taxonomy" id="870435"/>
    <lineage>
        <taxon>Eukaryota</taxon>
        <taxon>Fungi</taxon>
        <taxon>Dikarya</taxon>
        <taxon>Basidiomycota</taxon>
        <taxon>Agaricomycotina</taxon>
        <taxon>Agaricomycetes</taxon>
        <taxon>Agaricomycetidae</taxon>
        <taxon>Boletales</taxon>
        <taxon>Sclerodermatineae</taxon>
        <taxon>Pisolithaceae</taxon>
        <taxon>Pisolithus</taxon>
    </lineage>
</organism>
<proteinExistence type="predicted"/>
<dbReference type="EMBL" id="KN832003">
    <property type="protein sequence ID" value="KIN99579.1"/>
    <property type="molecule type" value="Genomic_DNA"/>
</dbReference>
<protein>
    <submittedName>
        <fullName evidence="2">Uncharacterized protein</fullName>
    </submittedName>
</protein>
<evidence type="ECO:0000313" key="3">
    <source>
        <dbReference type="Proteomes" id="UP000054217"/>
    </source>
</evidence>
<name>A0A0C3NER7_PISTI</name>
<evidence type="ECO:0000313" key="1">
    <source>
        <dbReference type="EMBL" id="KIN96298.1"/>
    </source>
</evidence>
<accession>A0A0C3NER7</accession>
<dbReference type="EMBL" id="KN832049">
    <property type="protein sequence ID" value="KIN96298.1"/>
    <property type="molecule type" value="Genomic_DNA"/>
</dbReference>
<reference evidence="2" key="3">
    <citation type="submission" date="2015-02" db="EMBL/GenBank/DDBJ databases">
        <title>Evolutionary Origins and Diversification of the Mycorrhizal Mutualists.</title>
        <authorList>
            <consortium name="DOE Joint Genome Institute"/>
            <consortium name="Mycorrhizal Genomics Consortium"/>
            <person name="Kohler A."/>
            <person name="Kuo A."/>
            <person name="Nagy L.G."/>
            <person name="Floudas D."/>
            <person name="Copeland A."/>
            <person name="Barry K.W."/>
            <person name="Cichocki N."/>
            <person name="Veneault-Fourrey C."/>
            <person name="LaButti K."/>
            <person name="Lindquist E.A."/>
            <person name="Lipzen A."/>
            <person name="Lundell T."/>
            <person name="Morin E."/>
            <person name="Murat C."/>
            <person name="Riley R."/>
            <person name="Ohm R."/>
            <person name="Sun H."/>
            <person name="Tunlid A."/>
            <person name="Henrissat B."/>
            <person name="Grigoriev I.V."/>
            <person name="Hibbett D.S."/>
            <person name="Martin F."/>
        </authorList>
    </citation>
    <scope>NUCLEOTIDE SEQUENCE</scope>
    <source>
        <strain evidence="2 3">Marx 270</strain>
    </source>
</reference>
<dbReference type="AlphaFoldDB" id="A0A0C3NER7"/>
<reference evidence="2 3" key="1">
    <citation type="submission" date="2014-04" db="EMBL/GenBank/DDBJ databases">
        <authorList>
            <consortium name="DOE Joint Genome Institute"/>
            <person name="Kuo A."/>
            <person name="Kohler A."/>
            <person name="Costa M.D."/>
            <person name="Nagy L.G."/>
            <person name="Floudas D."/>
            <person name="Copeland A."/>
            <person name="Barry K.W."/>
            <person name="Cichocki N."/>
            <person name="Veneault-Fourrey C."/>
            <person name="LaButti K."/>
            <person name="Lindquist E.A."/>
            <person name="Lipzen A."/>
            <person name="Lundell T."/>
            <person name="Morin E."/>
            <person name="Murat C."/>
            <person name="Sun H."/>
            <person name="Tunlid A."/>
            <person name="Henrissat B."/>
            <person name="Grigoriev I.V."/>
            <person name="Hibbett D.S."/>
            <person name="Martin F."/>
            <person name="Nordberg H.P."/>
            <person name="Cantor M.N."/>
            <person name="Hua S.X."/>
        </authorList>
    </citation>
    <scope>NUCLEOTIDE SEQUENCE [LARGE SCALE GENOMIC DNA]</scope>
    <source>
        <strain evidence="2 3">Marx 270</strain>
    </source>
</reference>
<reference evidence="3" key="2">
    <citation type="submission" date="2015-01" db="EMBL/GenBank/DDBJ databases">
        <title>Evolutionary Origins and Diversification of the Mycorrhizal Mutualists.</title>
        <authorList>
            <consortium name="DOE Joint Genome Institute"/>
            <consortium name="Mycorrhizal Genomics Consortium"/>
            <person name="Kohler A."/>
            <person name="Kuo A."/>
            <person name="Nagy L.G."/>
            <person name="Floudas D."/>
            <person name="Copeland A."/>
            <person name="Barry K.W."/>
            <person name="Cichocki N."/>
            <person name="Veneault-Fourrey C."/>
            <person name="LaButti K."/>
            <person name="Lindquist E.A."/>
            <person name="Lipzen A."/>
            <person name="Lundell T."/>
            <person name="Morin E."/>
            <person name="Murat C."/>
            <person name="Riley R."/>
            <person name="Ohm R."/>
            <person name="Sun H."/>
            <person name="Tunlid A."/>
            <person name="Henrissat B."/>
            <person name="Grigoriev I.V."/>
            <person name="Hibbett D.S."/>
            <person name="Martin F."/>
        </authorList>
    </citation>
    <scope>NUCLEOTIDE SEQUENCE [LARGE SCALE GENOMIC DNA]</scope>
    <source>
        <strain evidence="3">Marx 270</strain>
    </source>
</reference>
<keyword evidence="3" id="KW-1185">Reference proteome</keyword>
<evidence type="ECO:0000313" key="2">
    <source>
        <dbReference type="EMBL" id="KIN99579.1"/>
    </source>
</evidence>